<organism evidence="1 2">
    <name type="scientific">Candidatus Caccoplasma merdipullorum</name>
    <dbReference type="NCBI Taxonomy" id="2840718"/>
    <lineage>
        <taxon>Bacteria</taxon>
        <taxon>Pseudomonadati</taxon>
        <taxon>Bacteroidota</taxon>
        <taxon>Bacteroidia</taxon>
        <taxon>Bacteroidales</taxon>
        <taxon>Bacteroidaceae</taxon>
        <taxon>Bacteroidaceae incertae sedis</taxon>
        <taxon>Candidatus Caccoplasma</taxon>
    </lineage>
</organism>
<evidence type="ECO:0000313" key="1">
    <source>
        <dbReference type="EMBL" id="MBO8438754.1"/>
    </source>
</evidence>
<evidence type="ECO:0000313" key="2">
    <source>
        <dbReference type="Proteomes" id="UP000823636"/>
    </source>
</evidence>
<feature type="non-terminal residue" evidence="1">
    <location>
        <position position="1"/>
    </location>
</feature>
<accession>A0A9D9H7L5</accession>
<protein>
    <submittedName>
        <fullName evidence="1">Trigger factor</fullName>
    </submittedName>
</protein>
<sequence>LHIKKEEAAEMKSDFEAEVLSVLAFKQAEVDQALFDNAFGKDKVKDEADFKAKIKEMLAGQIAPESDYKFALDARKYIEDKVGNVEFADDMLKRWLKFNDTENKIESVDDEYAKMLPDLKWQLIKEQIVKAGNISIERKDVEEVAKKTTKMQFAQYGMMNVPEDLLQKYADDMLKDSKAARNMSERAIEDKIISYIKDNVTLDKKEISLDDFYKMFENK</sequence>
<dbReference type="GO" id="GO:0015031">
    <property type="term" value="P:protein transport"/>
    <property type="evidence" value="ECO:0007669"/>
    <property type="project" value="InterPro"/>
</dbReference>
<dbReference type="SUPFAM" id="SSF109998">
    <property type="entry name" value="Triger factor/SurA peptide-binding domain-like"/>
    <property type="match status" value="1"/>
</dbReference>
<dbReference type="Proteomes" id="UP000823636">
    <property type="component" value="Unassembled WGS sequence"/>
</dbReference>
<dbReference type="InterPro" id="IPR037041">
    <property type="entry name" value="Trigger_fac_C_sf"/>
</dbReference>
<gene>
    <name evidence="1" type="ORF">IAC54_07660</name>
</gene>
<proteinExistence type="predicted"/>
<reference evidence="1" key="1">
    <citation type="submission" date="2020-10" db="EMBL/GenBank/DDBJ databases">
        <authorList>
            <person name="Gilroy R."/>
        </authorList>
    </citation>
    <scope>NUCLEOTIDE SEQUENCE</scope>
    <source>
        <strain evidence="1">G3-4614</strain>
    </source>
</reference>
<dbReference type="EMBL" id="JADIMW010000079">
    <property type="protein sequence ID" value="MBO8438754.1"/>
    <property type="molecule type" value="Genomic_DNA"/>
</dbReference>
<dbReference type="InterPro" id="IPR027304">
    <property type="entry name" value="Trigger_fact/SurA_dom_sf"/>
</dbReference>
<reference evidence="1" key="2">
    <citation type="journal article" date="2021" name="PeerJ">
        <title>Extensive microbial diversity within the chicken gut microbiome revealed by metagenomics and culture.</title>
        <authorList>
            <person name="Gilroy R."/>
            <person name="Ravi A."/>
            <person name="Getino M."/>
            <person name="Pursley I."/>
            <person name="Horton D.L."/>
            <person name="Alikhan N.F."/>
            <person name="Baker D."/>
            <person name="Gharbi K."/>
            <person name="Hall N."/>
            <person name="Watson M."/>
            <person name="Adriaenssens E.M."/>
            <person name="Foster-Nyarko E."/>
            <person name="Jarju S."/>
            <person name="Secka A."/>
            <person name="Antonio M."/>
            <person name="Oren A."/>
            <person name="Chaudhuri R.R."/>
            <person name="La Ragione R."/>
            <person name="Hildebrand F."/>
            <person name="Pallen M.J."/>
        </authorList>
    </citation>
    <scope>NUCLEOTIDE SEQUENCE</scope>
    <source>
        <strain evidence="1">G3-4614</strain>
    </source>
</reference>
<dbReference type="Gene3D" id="1.10.3120.10">
    <property type="entry name" value="Trigger factor, C-terminal domain"/>
    <property type="match status" value="1"/>
</dbReference>
<name>A0A9D9H7L5_9BACT</name>
<dbReference type="GO" id="GO:0006457">
    <property type="term" value="P:protein folding"/>
    <property type="evidence" value="ECO:0007669"/>
    <property type="project" value="InterPro"/>
</dbReference>
<comment type="caution">
    <text evidence="1">The sequence shown here is derived from an EMBL/GenBank/DDBJ whole genome shotgun (WGS) entry which is preliminary data.</text>
</comment>
<dbReference type="AlphaFoldDB" id="A0A9D9H7L5"/>